<gene>
    <name evidence="2" type="ORF">V474_08105</name>
</gene>
<sequence length="85" mass="8563">MATIAMIDGAGALGRGLPGSLVTAGHDITIGSRLAKKTQVTAFHHGSAPDDVVAAEALASILINMNEADSADIRFISLTEASATS</sequence>
<evidence type="ECO:0000313" key="3">
    <source>
        <dbReference type="Proteomes" id="UP000052268"/>
    </source>
</evidence>
<feature type="domain" description="Pyrroline-5-carboxylate reductase catalytic N-terminal" evidence="1">
    <location>
        <begin position="3"/>
        <end position="58"/>
    </location>
</feature>
<dbReference type="InterPro" id="IPR036291">
    <property type="entry name" value="NAD(P)-bd_dom_sf"/>
</dbReference>
<keyword evidence="3" id="KW-1185">Reference proteome</keyword>
<dbReference type="SUPFAM" id="SSF51735">
    <property type="entry name" value="NAD(P)-binding Rossmann-fold domains"/>
    <property type="match status" value="1"/>
</dbReference>
<dbReference type="OrthoDB" id="5738121at2"/>
<dbReference type="EMBL" id="JACU01000002">
    <property type="protein sequence ID" value="KMS60015.1"/>
    <property type="molecule type" value="Genomic_DNA"/>
</dbReference>
<protein>
    <recommendedName>
        <fullName evidence="1">Pyrroline-5-carboxylate reductase catalytic N-terminal domain-containing protein</fullName>
    </recommendedName>
</protein>
<proteinExistence type="predicted"/>
<comment type="caution">
    <text evidence="2">The sequence shown here is derived from an EMBL/GenBank/DDBJ whole genome shotgun (WGS) entry which is preliminary data.</text>
</comment>
<dbReference type="InterPro" id="IPR028939">
    <property type="entry name" value="P5C_Rdtase_cat_N"/>
</dbReference>
<evidence type="ECO:0000259" key="1">
    <source>
        <dbReference type="Pfam" id="PF03807"/>
    </source>
</evidence>
<dbReference type="RefSeq" id="WP_059149974.1">
    <property type="nucleotide sequence ID" value="NZ_KQ130452.1"/>
</dbReference>
<name>A0A0J8B0W3_9SPHN</name>
<organism evidence="2 3">
    <name type="scientific">Novosphingobium barchaimii LL02</name>
    <dbReference type="NCBI Taxonomy" id="1114963"/>
    <lineage>
        <taxon>Bacteria</taxon>
        <taxon>Pseudomonadati</taxon>
        <taxon>Pseudomonadota</taxon>
        <taxon>Alphaproteobacteria</taxon>
        <taxon>Sphingomonadales</taxon>
        <taxon>Sphingomonadaceae</taxon>
        <taxon>Novosphingobium</taxon>
    </lineage>
</organism>
<dbReference type="AlphaFoldDB" id="A0A0J8B0W3"/>
<dbReference type="Gene3D" id="3.40.50.720">
    <property type="entry name" value="NAD(P)-binding Rossmann-like Domain"/>
    <property type="match status" value="1"/>
</dbReference>
<reference evidence="2 3" key="1">
    <citation type="journal article" date="2015" name="G3 (Bethesda)">
        <title>Insights into Ongoing Evolution of the Hexachlorocyclohexane Catabolic Pathway from Comparative Genomics of Ten Sphingomonadaceae Strains.</title>
        <authorList>
            <person name="Pearce S.L."/>
            <person name="Oakeshott J.G."/>
            <person name="Pandey G."/>
        </authorList>
    </citation>
    <scope>NUCLEOTIDE SEQUENCE [LARGE SCALE GENOMIC DNA]</scope>
    <source>
        <strain evidence="2 3">LL02</strain>
    </source>
</reference>
<dbReference type="Pfam" id="PF03807">
    <property type="entry name" value="F420_oxidored"/>
    <property type="match status" value="1"/>
</dbReference>
<dbReference type="Proteomes" id="UP000052268">
    <property type="component" value="Unassembled WGS sequence"/>
</dbReference>
<evidence type="ECO:0000313" key="2">
    <source>
        <dbReference type="EMBL" id="KMS60015.1"/>
    </source>
</evidence>
<accession>A0A0J8B0W3</accession>
<dbReference type="PATRIC" id="fig|1114963.3.peg.521"/>